<evidence type="ECO:0000256" key="5">
    <source>
        <dbReference type="ARBA" id="ARBA00022692"/>
    </source>
</evidence>
<dbReference type="PANTHER" id="PTHR39937">
    <property type="entry name" value="ATP SYNTHASE PROTEIN 8"/>
    <property type="match status" value="1"/>
</dbReference>
<reference evidence="17" key="1">
    <citation type="submission" date="2021-04" db="EMBL/GenBank/DDBJ databases">
        <title>Freshwater Fish Mitochondrial Genome Project.</title>
        <authorList>
            <person name="Maloy A.P."/>
            <person name="Coombs J.A."/>
            <person name="Bartron M.L."/>
        </authorList>
    </citation>
    <scope>NUCLEOTIDE SEQUENCE</scope>
    <source>
        <strain evidence="17">F20-001</strain>
    </source>
</reference>
<evidence type="ECO:0000256" key="8">
    <source>
        <dbReference type="ARBA" id="ARBA00023065"/>
    </source>
</evidence>
<evidence type="ECO:0000256" key="15">
    <source>
        <dbReference type="SAM" id="MobiDB-lite"/>
    </source>
</evidence>
<dbReference type="GO" id="GO:0015078">
    <property type="term" value="F:proton transmembrane transporter activity"/>
    <property type="evidence" value="ECO:0007669"/>
    <property type="project" value="InterPro"/>
</dbReference>
<evidence type="ECO:0000256" key="16">
    <source>
        <dbReference type="SAM" id="Phobius"/>
    </source>
</evidence>
<evidence type="ECO:0000256" key="9">
    <source>
        <dbReference type="ARBA" id="ARBA00023128"/>
    </source>
</evidence>
<dbReference type="GO" id="GO:0045259">
    <property type="term" value="C:proton-transporting ATP synthase complex"/>
    <property type="evidence" value="ECO:0007669"/>
    <property type="project" value="UniProtKB-KW"/>
</dbReference>
<dbReference type="Pfam" id="PF00895">
    <property type="entry name" value="ATP-synt_8"/>
    <property type="match status" value="1"/>
</dbReference>
<dbReference type="AlphaFoldDB" id="A0A8E8U2L5"/>
<comment type="subunit">
    <text evidence="13">Component of the ATP synthase complex composed at least of ATP5F1A/subunit alpha, ATP5F1B/subunit beta, ATP5MC1/subunit c (homooctomer), MT-ATP6/subunit a, MT-ATP8/subunit 8, ATP5ME/subunit e, ATP5MF/subunit f, ATP5MG/subunit g, ATP5MK/subunit k, ATP5MJ/subunit j, ATP5F1C/subunit gamma, ATP5F1D/subunit delta, ATP5F1E/subunit epsilon, ATP5PF/subunit F6, ATP5PB/subunit b, ATP5PD/subunit d, ATP5PO/subunit OSCP. ATP synthase complex consists of a soluble F(1) head domain (subunits alpha(3) and beta(3)) - the catalytic core - and a membrane F(0) domain - the membrane proton channel (subunits c, a, 8, e, f, g, k and j). These two domains are linked by a central stalk (subunits gamma, delta, and epsilon) rotating inside the F1 region and a stationary peripheral stalk (subunits F6, b, d, and OSCP).</text>
</comment>
<comment type="similarity">
    <text evidence="2 14">Belongs to the ATPase protein 8 family.</text>
</comment>
<feature type="region of interest" description="Disordered" evidence="15">
    <location>
        <begin position="35"/>
        <end position="55"/>
    </location>
</feature>
<evidence type="ECO:0000256" key="1">
    <source>
        <dbReference type="ARBA" id="ARBA00004304"/>
    </source>
</evidence>
<keyword evidence="8 14" id="KW-0406">Ion transport</keyword>
<evidence type="ECO:0000256" key="10">
    <source>
        <dbReference type="ARBA" id="ARBA00023136"/>
    </source>
</evidence>
<feature type="compositionally biased region" description="Polar residues" evidence="15">
    <location>
        <begin position="38"/>
        <end position="55"/>
    </location>
</feature>
<dbReference type="GO" id="GO:0015986">
    <property type="term" value="P:proton motive force-driven ATP synthesis"/>
    <property type="evidence" value="ECO:0007669"/>
    <property type="project" value="InterPro"/>
</dbReference>
<name>A0A8E8U2L5_ATHBO</name>
<dbReference type="PANTHER" id="PTHR39937:SF1">
    <property type="entry name" value="ATP SYNTHASE PROTEIN 8"/>
    <property type="match status" value="1"/>
</dbReference>
<feature type="transmembrane region" description="Helical" evidence="16">
    <location>
        <begin position="6"/>
        <end position="26"/>
    </location>
</feature>
<keyword evidence="11" id="KW-0066">ATP synthesis</keyword>
<keyword evidence="6 14" id="KW-0375">Hydrogen ion transport</keyword>
<geneLocation type="mitochondrion" evidence="17"/>
<evidence type="ECO:0000256" key="7">
    <source>
        <dbReference type="ARBA" id="ARBA00022989"/>
    </source>
</evidence>
<organism evidence="17">
    <name type="scientific">Atherina boyeri</name>
    <name type="common">Big-scale sand smelt</name>
    <dbReference type="NCBI Taxonomy" id="87785"/>
    <lineage>
        <taxon>Eukaryota</taxon>
        <taxon>Metazoa</taxon>
        <taxon>Chordata</taxon>
        <taxon>Craniata</taxon>
        <taxon>Vertebrata</taxon>
        <taxon>Euteleostomi</taxon>
        <taxon>Actinopterygii</taxon>
        <taxon>Neopterygii</taxon>
        <taxon>Teleostei</taxon>
        <taxon>Neoteleostei</taxon>
        <taxon>Acanthomorphata</taxon>
        <taxon>Ovalentaria</taxon>
        <taxon>Atherinomorphae</taxon>
        <taxon>Atheriniformes</taxon>
        <taxon>Atherinidae</taxon>
        <taxon>Atherininae</taxon>
        <taxon>Atherina</taxon>
    </lineage>
</organism>
<keyword evidence="4 14" id="KW-0138">CF(0)</keyword>
<proteinExistence type="inferred from homology"/>
<sequence length="55" mass="6484">MPQLNPAPWFLTLAFAWVIFIAFVFPKILSYTYPHKPASQNTQKSKTASWTWPWQ</sequence>
<keyword evidence="9 14" id="KW-0496">Mitochondrion</keyword>
<evidence type="ECO:0000256" key="4">
    <source>
        <dbReference type="ARBA" id="ARBA00022547"/>
    </source>
</evidence>
<evidence type="ECO:0000256" key="12">
    <source>
        <dbReference type="ARBA" id="ARBA00053067"/>
    </source>
</evidence>
<dbReference type="InterPro" id="IPR050635">
    <property type="entry name" value="ATPase_protein_8"/>
</dbReference>
<comment type="function">
    <text evidence="12">Subunit 8, of the mitochondrial membrane ATP synthase complex (F(1)F(0) ATP synthase or Complex V) that produces ATP from ADP in the presence of a proton gradient across the membrane which is generated by electron transport complexes of the respiratory chain. ATP synthase complex consist of a soluble F(1) head domain - the catalytic core - and a membrane F(1) domain - the membrane proton channel. These two domains are linked by a central stalk rotating inside the F(1) region and a stationary peripheral stalk. During catalysis, ATP synthesis in the catalytic domain of F(1) is coupled via a rotary mechanism of the central stalk subunits to proton translocation. In vivo, can only synthesize ATP although its ATP hydrolase activity can be activated artificially in vitro. Part of the complex F(0) domain.</text>
</comment>
<evidence type="ECO:0000256" key="3">
    <source>
        <dbReference type="ARBA" id="ARBA00022448"/>
    </source>
</evidence>
<accession>A0A8E8U2L5</accession>
<evidence type="ECO:0000256" key="13">
    <source>
        <dbReference type="ARBA" id="ARBA00064647"/>
    </source>
</evidence>
<evidence type="ECO:0000313" key="17">
    <source>
        <dbReference type="EMBL" id="QWE37076.1"/>
    </source>
</evidence>
<keyword evidence="10 16" id="KW-0472">Membrane</keyword>
<keyword evidence="7 16" id="KW-1133">Transmembrane helix</keyword>
<dbReference type="InterPro" id="IPR001421">
    <property type="entry name" value="ATP8_metazoa"/>
</dbReference>
<evidence type="ECO:0000256" key="11">
    <source>
        <dbReference type="ARBA" id="ARBA00023310"/>
    </source>
</evidence>
<evidence type="ECO:0000256" key="6">
    <source>
        <dbReference type="ARBA" id="ARBA00022781"/>
    </source>
</evidence>
<evidence type="ECO:0000256" key="14">
    <source>
        <dbReference type="RuleBase" id="RU003661"/>
    </source>
</evidence>
<dbReference type="EMBL" id="MW856895">
    <property type="protein sequence ID" value="QWE37076.1"/>
    <property type="molecule type" value="Genomic_DNA"/>
</dbReference>
<keyword evidence="5 14" id="KW-0812">Transmembrane</keyword>
<evidence type="ECO:0000256" key="2">
    <source>
        <dbReference type="ARBA" id="ARBA00008892"/>
    </source>
</evidence>
<keyword evidence="3 14" id="KW-0813">Transport</keyword>
<gene>
    <name evidence="17" type="primary">ATP8</name>
</gene>
<comment type="subcellular location">
    <subcellularLocation>
        <location evidence="1 14">Mitochondrion membrane</location>
        <topology evidence="1 14">Single-pass membrane protein</topology>
    </subcellularLocation>
</comment>
<dbReference type="GO" id="GO:0031966">
    <property type="term" value="C:mitochondrial membrane"/>
    <property type="evidence" value="ECO:0007669"/>
    <property type="project" value="UniProtKB-SubCell"/>
</dbReference>
<protein>
    <recommendedName>
        <fullName evidence="14">ATP synthase complex subunit 8</fullName>
    </recommendedName>
</protein>